<dbReference type="EMBL" id="JANKHO010000789">
    <property type="protein sequence ID" value="KAJ3506243.1"/>
    <property type="molecule type" value="Genomic_DNA"/>
</dbReference>
<name>A0A9W8MVW3_9AGAR</name>
<evidence type="ECO:0008006" key="3">
    <source>
        <dbReference type="Google" id="ProtNLM"/>
    </source>
</evidence>
<comment type="caution">
    <text evidence="1">The sequence shown here is derived from an EMBL/GenBank/DDBJ whole genome shotgun (WGS) entry which is preliminary data.</text>
</comment>
<gene>
    <name evidence="1" type="ORF">NLJ89_g6981</name>
</gene>
<dbReference type="SUPFAM" id="SSF52047">
    <property type="entry name" value="RNI-like"/>
    <property type="match status" value="1"/>
</dbReference>
<proteinExistence type="predicted"/>
<evidence type="ECO:0000313" key="1">
    <source>
        <dbReference type="EMBL" id="KAJ3506243.1"/>
    </source>
</evidence>
<keyword evidence="2" id="KW-1185">Reference proteome</keyword>
<dbReference type="InterPro" id="IPR032675">
    <property type="entry name" value="LRR_dom_sf"/>
</dbReference>
<dbReference type="AlphaFoldDB" id="A0A9W8MVW3"/>
<accession>A0A9W8MVW3</accession>
<evidence type="ECO:0000313" key="2">
    <source>
        <dbReference type="Proteomes" id="UP001148786"/>
    </source>
</evidence>
<reference evidence="1" key="1">
    <citation type="submission" date="2022-07" db="EMBL/GenBank/DDBJ databases">
        <title>Genome Sequence of Agrocybe chaxingu.</title>
        <authorList>
            <person name="Buettner E."/>
        </authorList>
    </citation>
    <scope>NUCLEOTIDE SEQUENCE</scope>
    <source>
        <strain evidence="1">MP-N11</strain>
    </source>
</reference>
<dbReference type="OrthoDB" id="2902103at2759"/>
<organism evidence="1 2">
    <name type="scientific">Agrocybe chaxingu</name>
    <dbReference type="NCBI Taxonomy" id="84603"/>
    <lineage>
        <taxon>Eukaryota</taxon>
        <taxon>Fungi</taxon>
        <taxon>Dikarya</taxon>
        <taxon>Basidiomycota</taxon>
        <taxon>Agaricomycotina</taxon>
        <taxon>Agaricomycetes</taxon>
        <taxon>Agaricomycetidae</taxon>
        <taxon>Agaricales</taxon>
        <taxon>Agaricineae</taxon>
        <taxon>Strophariaceae</taxon>
        <taxon>Agrocybe</taxon>
    </lineage>
</organism>
<protein>
    <recommendedName>
        <fullName evidence="3">F-box domain-containing protein</fullName>
    </recommendedName>
</protein>
<dbReference type="Gene3D" id="3.80.10.10">
    <property type="entry name" value="Ribonuclease Inhibitor"/>
    <property type="match status" value="1"/>
</dbReference>
<dbReference type="Proteomes" id="UP001148786">
    <property type="component" value="Unassembled WGS sequence"/>
</dbReference>
<sequence>MEHCYSIFEFKYKDLNHPKLSHPLANPYVNYSWKVEEPGIFSSKTKGFDPERVARISSAETRRLVPMSQDISSYIQGIGIAPTQVETAILEDLRATRRKEIQEIKSQRDEMLRSIKTLCEDLLAMEETLEGKTREAAIISSILAPIRRLPLELLIKIFCLTTRGQQAPPHYDRPPMVICQVCTLWRNIALKDPFLWTDITFDYPVWEDYIHSDEEYGSDGEELTPSRDEGPVIEDYQRLVRRVQVFVHRSGNAPLFLTIGNHPTDTIRVANPSPMLQTCRQTASNLMVSLFPRCRSVEFYVEHGWAISFFKGLAQGVFSNLERLEINFSHELTTGPPAETRVFTFSSLRHYRLYSEFPRELARISVPCSSLKTLELVLSDGRSTETELTSAEGVRMWRNFLLQCTNLRDAFVSYSSKRFPAEPSLDEDMAWITPNSDSRAPLAHLTKLHIRTNVNASASVMLRGLDLPALTSLFLETHHHGKFSLVPKGAVFTDTILREMPYVAQLTMLNLTRVAVDDEDLYSLLHITTQLEILSILKGEIQTPNSSTRSMTKIWTEDSRGLIQFLTINENQQKKDFSPPLPRLRTLNLYYGNKTSGDRVPPSSYAQIAHSRYQWMLRHSDRPELRSGKEITFEKSPFRMCIVVEKLLDKARYAAITALLQEAIGPLHTSVLRTAPCYSLALGSGGWESRFSW</sequence>
<dbReference type="Gene3D" id="1.20.1280.50">
    <property type="match status" value="1"/>
</dbReference>